<evidence type="ECO:0000313" key="2">
    <source>
        <dbReference type="Proteomes" id="UP000233553"/>
    </source>
</evidence>
<dbReference type="EMBL" id="PISJ01000005">
    <property type="protein sequence ID" value="PKF35546.1"/>
    <property type="molecule type" value="Genomic_DNA"/>
</dbReference>
<dbReference type="RefSeq" id="WP_101235767.1">
    <property type="nucleotide sequence ID" value="NZ_PISJ01000005.1"/>
</dbReference>
<dbReference type="AlphaFoldDB" id="A0A2N0WIF4"/>
<protein>
    <submittedName>
        <fullName evidence="1">Uncharacterized protein</fullName>
    </submittedName>
</protein>
<reference evidence="1 2" key="1">
    <citation type="submission" date="2017-12" db="EMBL/GenBank/DDBJ databases">
        <title>Draft Genome sequences of multiple microbial strains isolated from spacecraft associated surfaces.</title>
        <authorList>
            <person name="Seuylemezian A."/>
            <person name="Vaishampayan P."/>
            <person name="Venkateswaran K."/>
        </authorList>
    </citation>
    <scope>NUCLEOTIDE SEQUENCE [LARGE SCALE GENOMIC DNA]</scope>
    <source>
        <strain evidence="1 2">2P01AA</strain>
    </source>
</reference>
<accession>A0A2N0WIF4</accession>
<proteinExistence type="predicted"/>
<comment type="caution">
    <text evidence="1">The sequence shown here is derived from an EMBL/GenBank/DDBJ whole genome shotgun (WGS) entry which is preliminary data.</text>
</comment>
<dbReference type="Proteomes" id="UP000233553">
    <property type="component" value="Unassembled WGS sequence"/>
</dbReference>
<name>A0A2N0WIF4_9GAMM</name>
<gene>
    <name evidence="1" type="ORF">CW311_04450</name>
</gene>
<evidence type="ECO:0000313" key="1">
    <source>
        <dbReference type="EMBL" id="PKF35546.1"/>
    </source>
</evidence>
<organism evidence="1 2">
    <name type="scientific">Acinetobacter proteolyticus</name>
    <dbReference type="NCBI Taxonomy" id="1776741"/>
    <lineage>
        <taxon>Bacteria</taxon>
        <taxon>Pseudomonadati</taxon>
        <taxon>Pseudomonadota</taxon>
        <taxon>Gammaproteobacteria</taxon>
        <taxon>Moraxellales</taxon>
        <taxon>Moraxellaceae</taxon>
        <taxon>Acinetobacter</taxon>
    </lineage>
</organism>
<sequence length="265" mass="29566">MSLYNNFEIQIKRSDISSFLKKGSKSLIGSAINKSLNSALGQQFATKVAPYGINTNMISTIANDYAGNYIDKQVNKADEFLSKQVRTWLSRSGYSYEGIPEKSQYREFIALSRARKNHFIIEIESNLTGSFSKKINLFVTDIDLNPMNISGEKRRVGGAFVDTPTGAEATEIRVTTMDDHLGTIKKWYEQHGAAVVASDGTFGVPASYALKITVLHAVVDDEAKANAFKNSGLFRVANYELQLSRREQAMQEITLTFTQIDSFMR</sequence>